<dbReference type="PANTHER" id="PTHR12149">
    <property type="entry name" value="FRUCTOSAMINE 3 KINASE-RELATED PROTEIN"/>
    <property type="match status" value="1"/>
</dbReference>
<dbReference type="EMBL" id="LSTQ01000009">
    <property type="protein sequence ID" value="OAH30227.1"/>
    <property type="molecule type" value="Genomic_DNA"/>
</dbReference>
<dbReference type="InterPro" id="IPR011009">
    <property type="entry name" value="Kinase-like_dom_sf"/>
</dbReference>
<dbReference type="PANTHER" id="PTHR12149:SF8">
    <property type="entry name" value="PROTEIN-RIBULOSAMINE 3-KINASE"/>
    <property type="match status" value="1"/>
</dbReference>
<dbReference type="Gene3D" id="1.10.510.10">
    <property type="entry name" value="Transferase(Phosphotransferase) domain 1"/>
    <property type="match status" value="1"/>
</dbReference>
<organism evidence="2 3">
    <name type="scientific">Corynebacterium stationis</name>
    <dbReference type="NCBI Taxonomy" id="1705"/>
    <lineage>
        <taxon>Bacteria</taxon>
        <taxon>Bacillati</taxon>
        <taxon>Actinomycetota</taxon>
        <taxon>Actinomycetes</taxon>
        <taxon>Mycobacteriales</taxon>
        <taxon>Corynebacteriaceae</taxon>
        <taxon>Corynebacterium</taxon>
    </lineage>
</organism>
<dbReference type="RefSeq" id="WP_066838884.1">
    <property type="nucleotide sequence ID" value="NZ_LSTQ01000009.1"/>
</dbReference>
<evidence type="ECO:0000256" key="1">
    <source>
        <dbReference type="PIRNR" id="PIRNR006221"/>
    </source>
</evidence>
<comment type="similarity">
    <text evidence="1">Belongs to the fructosamine kinase family.</text>
</comment>
<dbReference type="InterPro" id="IPR016477">
    <property type="entry name" value="Fructo-/Ketosamine-3-kinase"/>
</dbReference>
<dbReference type="OrthoDB" id="5291879at2"/>
<sequence length="247" mass="26920">MATFTKTTHTPDQAHAEAAGLKWLAAATPEAEKSVVKVVEVSGTTLVEQRVETVRPDPESAFEFGRILRGIHEAGAEAFGAPPEGWTGKNYIGRVEQSCTPTDNWAEFYTEQRVLPFARRARLQPEIKQLVEKTCESIVKHAKTGEFDVPPARIHGDLWAGNVLFSPDGVVMIDPAAHGGHPHTDLAMLELFGTPHLVDILAGYGNPDVDFALHQLHPLAVHAMTHGTAYHRPLADAAAEVVQRYGD</sequence>
<dbReference type="Proteomes" id="UP000076947">
    <property type="component" value="Unassembled WGS sequence"/>
</dbReference>
<protein>
    <submittedName>
        <fullName evidence="2">Fructosamine kinase</fullName>
    </submittedName>
</protein>
<dbReference type="Pfam" id="PF03881">
    <property type="entry name" value="Fructosamin_kin"/>
    <property type="match status" value="1"/>
</dbReference>
<dbReference type="GO" id="GO:0016301">
    <property type="term" value="F:kinase activity"/>
    <property type="evidence" value="ECO:0007669"/>
    <property type="project" value="UniProtKB-UniRule"/>
</dbReference>
<proteinExistence type="inferred from homology"/>
<gene>
    <name evidence="2" type="ORF">AYJ05_11265</name>
</gene>
<evidence type="ECO:0000313" key="3">
    <source>
        <dbReference type="Proteomes" id="UP000076947"/>
    </source>
</evidence>
<keyword evidence="1 2" id="KW-0418">Kinase</keyword>
<keyword evidence="3" id="KW-1185">Reference proteome</keyword>
<evidence type="ECO:0000313" key="2">
    <source>
        <dbReference type="EMBL" id="OAH30227.1"/>
    </source>
</evidence>
<dbReference type="Gene3D" id="1.20.1270.240">
    <property type="match status" value="1"/>
</dbReference>
<dbReference type="PIRSF" id="PIRSF006221">
    <property type="entry name" value="Ketosamine-3-kinase"/>
    <property type="match status" value="1"/>
</dbReference>
<comment type="caution">
    <text evidence="2">The sequence shown here is derived from an EMBL/GenBank/DDBJ whole genome shotgun (WGS) entry which is preliminary data.</text>
</comment>
<reference evidence="3" key="1">
    <citation type="submission" date="2016-02" db="EMBL/GenBank/DDBJ databases">
        <authorList>
            <person name="Kaur G."/>
            <person name="Nair G.R."/>
            <person name="Mayilraj S."/>
        </authorList>
    </citation>
    <scope>NUCLEOTIDE SEQUENCE [LARGE SCALE GENOMIC DNA]</scope>
    <source>
        <strain evidence="3">GA-15</strain>
    </source>
</reference>
<accession>A0A177IMX4</accession>
<dbReference type="STRING" id="1705.CA21670_10185"/>
<name>A0A177IMX4_9CORY</name>
<dbReference type="SUPFAM" id="SSF56112">
    <property type="entry name" value="Protein kinase-like (PK-like)"/>
    <property type="match status" value="1"/>
</dbReference>
<keyword evidence="1" id="KW-0808">Transferase</keyword>
<dbReference type="AlphaFoldDB" id="A0A177IMX4"/>